<dbReference type="PROSITE" id="PS51886">
    <property type="entry name" value="TLDC"/>
    <property type="match status" value="1"/>
</dbReference>
<evidence type="ECO:0000313" key="2">
    <source>
        <dbReference type="EMBL" id="CAD8097043.1"/>
    </source>
</evidence>
<feature type="domain" description="TLDc" evidence="1">
    <location>
        <begin position="250"/>
        <end position="413"/>
    </location>
</feature>
<dbReference type="InterPro" id="IPR006571">
    <property type="entry name" value="TLDc_dom"/>
</dbReference>
<dbReference type="AlphaFoldDB" id="A0A8S1P1Z4"/>
<dbReference type="Proteomes" id="UP000688137">
    <property type="component" value="Unassembled WGS sequence"/>
</dbReference>
<protein>
    <recommendedName>
        <fullName evidence="1">TLDc domain-containing protein</fullName>
    </recommendedName>
</protein>
<organism evidence="2 3">
    <name type="scientific">Paramecium primaurelia</name>
    <dbReference type="NCBI Taxonomy" id="5886"/>
    <lineage>
        <taxon>Eukaryota</taxon>
        <taxon>Sar</taxon>
        <taxon>Alveolata</taxon>
        <taxon>Ciliophora</taxon>
        <taxon>Intramacronucleata</taxon>
        <taxon>Oligohymenophorea</taxon>
        <taxon>Peniculida</taxon>
        <taxon>Parameciidae</taxon>
        <taxon>Paramecium</taxon>
    </lineage>
</organism>
<keyword evidence="3" id="KW-1185">Reference proteome</keyword>
<dbReference type="EMBL" id="CAJJDM010000106">
    <property type="protein sequence ID" value="CAD8097043.1"/>
    <property type="molecule type" value="Genomic_DNA"/>
</dbReference>
<reference evidence="2" key="1">
    <citation type="submission" date="2021-01" db="EMBL/GenBank/DDBJ databases">
        <authorList>
            <consortium name="Genoscope - CEA"/>
            <person name="William W."/>
        </authorList>
    </citation>
    <scope>NUCLEOTIDE SEQUENCE</scope>
</reference>
<comment type="caution">
    <text evidence="2">The sequence shown here is derived from an EMBL/GenBank/DDBJ whole genome shotgun (WGS) entry which is preliminary data.</text>
</comment>
<proteinExistence type="predicted"/>
<dbReference type="OMA" id="NCELIMR"/>
<sequence length="434" mass="51676">MIAPIFKQIHPVELKFATANREIDEFYVIPTPFAYNVLIFQIECQYWTTYGLIKGILEFNKTKIQFIANNNDVIDTLMRTTTKQQKDINDEILSKFSFTILLEDIYSIKNRDDWVQFYLFGKSGIELPVLDHENKPSVLSITLLLNQTCPDDIIQLIKQLTNNQGIISKLQSDQIYHLMNYILRLNRYQTNKKTFRKILHQYQNHQQKNNQMECLSQITYYDIISIQKLDIEHKYDMYQIRSTTLNKPSSIISQSHFEQLQNNLPENVIDNPWYQVFNPKYHGNSFQEFLRRTKNLKEHLLILKDDWDVIFGAYLEEGWHIDKNYYGNEQSFLFSFKNNGFRIYKNSKMNECFQFCNENGFIIGGPDEEDQFSIKINQNFLNGELNSSSTFSNELLSKQNQFKIQEFEIWGVQQNCELIMRQLRLESYLKIEEQ</sequence>
<evidence type="ECO:0000313" key="3">
    <source>
        <dbReference type="Proteomes" id="UP000688137"/>
    </source>
</evidence>
<accession>A0A8S1P1Z4</accession>
<dbReference type="SMART" id="SM00584">
    <property type="entry name" value="TLDc"/>
    <property type="match status" value="1"/>
</dbReference>
<evidence type="ECO:0000259" key="1">
    <source>
        <dbReference type="PROSITE" id="PS51886"/>
    </source>
</evidence>
<dbReference type="PANTHER" id="PTHR23354">
    <property type="entry name" value="NUCLEOLAR PROTEIN 7/ESTROGEN RECEPTOR COACTIVATOR-RELATED"/>
    <property type="match status" value="1"/>
</dbReference>
<name>A0A8S1P1Z4_PARPR</name>
<gene>
    <name evidence="2" type="ORF">PPRIM_AZ9-3.1.T1030023</name>
</gene>
<dbReference type="Pfam" id="PF07534">
    <property type="entry name" value="TLD"/>
    <property type="match status" value="1"/>
</dbReference>
<dbReference type="PANTHER" id="PTHR23354:SF122">
    <property type="entry name" value="GTPASE-ACTIVATING PROTEIN SKYWALKER"/>
    <property type="match status" value="1"/>
</dbReference>